<evidence type="ECO:0000256" key="6">
    <source>
        <dbReference type="ARBA" id="ARBA00022833"/>
    </source>
</evidence>
<dbReference type="PANTHER" id="PTHR10763">
    <property type="entry name" value="CELL DIVISION CONTROL PROTEIN 6-RELATED"/>
    <property type="match status" value="1"/>
</dbReference>
<evidence type="ECO:0000256" key="5">
    <source>
        <dbReference type="ARBA" id="ARBA00022771"/>
    </source>
</evidence>
<feature type="region of interest" description="Disordered" evidence="11">
    <location>
        <begin position="361"/>
        <end position="396"/>
    </location>
</feature>
<protein>
    <recommendedName>
        <fullName evidence="10">Origin recognition complex subunit 1</fullName>
    </recommendedName>
</protein>
<reference evidence="14 15" key="1">
    <citation type="journal article" date="2024" name="Nat. Commun.">
        <title>Phylogenomics reveals the evolutionary origins of lichenization in chlorophyte algae.</title>
        <authorList>
            <person name="Puginier C."/>
            <person name="Libourel C."/>
            <person name="Otte J."/>
            <person name="Skaloud P."/>
            <person name="Haon M."/>
            <person name="Grisel S."/>
            <person name="Petersen M."/>
            <person name="Berrin J.G."/>
            <person name="Delaux P.M."/>
            <person name="Dal Grande F."/>
            <person name="Keller J."/>
        </authorList>
    </citation>
    <scope>NUCLEOTIDE SEQUENCE [LARGE SCALE GENOMIC DNA]</scope>
    <source>
        <strain evidence="14 15">SAG 216-7</strain>
    </source>
</reference>
<comment type="subcellular location">
    <subcellularLocation>
        <location evidence="1 10">Nucleus</location>
    </subcellularLocation>
</comment>
<feature type="compositionally biased region" description="Acidic residues" evidence="11">
    <location>
        <begin position="361"/>
        <end position="374"/>
    </location>
</feature>
<evidence type="ECO:0000256" key="4">
    <source>
        <dbReference type="ARBA" id="ARBA00022723"/>
    </source>
</evidence>
<evidence type="ECO:0000256" key="10">
    <source>
        <dbReference type="RuleBase" id="RU365058"/>
    </source>
</evidence>
<dbReference type="InterPro" id="IPR003959">
    <property type="entry name" value="ATPase_AAA_core"/>
</dbReference>
<feature type="compositionally biased region" description="Basic residues" evidence="11">
    <location>
        <begin position="381"/>
        <end position="393"/>
    </location>
</feature>
<dbReference type="SUPFAM" id="SSF52540">
    <property type="entry name" value="P-loop containing nucleoside triphosphate hydrolases"/>
    <property type="match status" value="1"/>
</dbReference>
<evidence type="ECO:0000256" key="9">
    <source>
        <dbReference type="PROSITE-ProRule" id="PRU00146"/>
    </source>
</evidence>
<feature type="compositionally biased region" description="Low complexity" evidence="11">
    <location>
        <begin position="696"/>
        <end position="710"/>
    </location>
</feature>
<dbReference type="InterPro" id="IPR001025">
    <property type="entry name" value="BAH_dom"/>
</dbReference>
<feature type="compositionally biased region" description="Polar residues" evidence="11">
    <location>
        <begin position="1"/>
        <end position="17"/>
    </location>
</feature>
<dbReference type="Gene3D" id="3.40.50.300">
    <property type="entry name" value="P-loop containing nucleotide triphosphate hydrolases"/>
    <property type="match status" value="1"/>
</dbReference>
<keyword evidence="4" id="KW-0479">Metal-binding</keyword>
<evidence type="ECO:0000256" key="7">
    <source>
        <dbReference type="ARBA" id="ARBA00023125"/>
    </source>
</evidence>
<feature type="compositionally biased region" description="Polar residues" evidence="11">
    <location>
        <begin position="102"/>
        <end position="122"/>
    </location>
</feature>
<keyword evidence="5 9" id="KW-0863">Zinc-finger</keyword>
<evidence type="ECO:0000259" key="13">
    <source>
        <dbReference type="PROSITE" id="PS51038"/>
    </source>
</evidence>
<dbReference type="Pfam" id="PF01426">
    <property type="entry name" value="BAH"/>
    <property type="match status" value="1"/>
</dbReference>
<evidence type="ECO:0000259" key="12">
    <source>
        <dbReference type="PROSITE" id="PS50016"/>
    </source>
</evidence>
<evidence type="ECO:0000256" key="1">
    <source>
        <dbReference type="ARBA" id="ARBA00004123"/>
    </source>
</evidence>
<dbReference type="PANTHER" id="PTHR10763:SF23">
    <property type="entry name" value="ORIGIN RECOGNITION COMPLEX SUBUNIT 1"/>
    <property type="match status" value="1"/>
</dbReference>
<dbReference type="SUPFAM" id="SSF57903">
    <property type="entry name" value="FYVE/PHD zinc finger"/>
    <property type="match status" value="1"/>
</dbReference>
<comment type="subunit">
    <text evidence="10">Component of the origin recognition complex (ORC) composed of at least ORC1, ORC2, ORC3, ORC4, ORC5 and ORC6. ORC is regulated in a cell-cycle and development dependent manner. It is sequentially assembled at the exit from anaphase of mitosis and disassembled as cells enter S phase. Binds unmodified and methylated histone H3.</text>
</comment>
<dbReference type="Proteomes" id="UP001491310">
    <property type="component" value="Unassembled WGS sequence"/>
</dbReference>
<dbReference type="InterPro" id="IPR013083">
    <property type="entry name" value="Znf_RING/FYVE/PHD"/>
</dbReference>
<keyword evidence="8 10" id="KW-0539">Nucleus</keyword>
<comment type="function">
    <text evidence="10">Component of the origin recognition complex (ORC) that binds origins of replication. DNA-binding is ATP-dependent, however specific DNA sequences that define origins of replication have not been identified so far. ORC is required to assemble the pre-replication complex necessary to initiate DNA replication.</text>
</comment>
<dbReference type="PROSITE" id="PS50016">
    <property type="entry name" value="ZF_PHD_2"/>
    <property type="match status" value="1"/>
</dbReference>
<dbReference type="Gene3D" id="3.30.40.10">
    <property type="entry name" value="Zinc/RING finger domain, C3HC4 (zinc finger)"/>
    <property type="match status" value="1"/>
</dbReference>
<feature type="compositionally biased region" description="Low complexity" evidence="11">
    <location>
        <begin position="128"/>
        <end position="137"/>
    </location>
</feature>
<dbReference type="InterPro" id="IPR001965">
    <property type="entry name" value="Znf_PHD"/>
</dbReference>
<dbReference type="CDD" id="cd00009">
    <property type="entry name" value="AAA"/>
    <property type="match status" value="1"/>
</dbReference>
<evidence type="ECO:0000256" key="2">
    <source>
        <dbReference type="ARBA" id="ARBA00008398"/>
    </source>
</evidence>
<evidence type="ECO:0000313" key="15">
    <source>
        <dbReference type="Proteomes" id="UP001491310"/>
    </source>
</evidence>
<keyword evidence="7 10" id="KW-0238">DNA-binding</keyword>
<proteinExistence type="inferred from homology"/>
<dbReference type="PROSITE" id="PS51038">
    <property type="entry name" value="BAH"/>
    <property type="match status" value="1"/>
</dbReference>
<evidence type="ECO:0000313" key="14">
    <source>
        <dbReference type="EMBL" id="KAK9907425.1"/>
    </source>
</evidence>
<dbReference type="InterPro" id="IPR003593">
    <property type="entry name" value="AAA+_ATPase"/>
</dbReference>
<dbReference type="InterPro" id="IPR043151">
    <property type="entry name" value="BAH_sf"/>
</dbReference>
<feature type="region of interest" description="Disordered" evidence="11">
    <location>
        <begin position="683"/>
        <end position="726"/>
    </location>
</feature>
<dbReference type="InterPro" id="IPR027417">
    <property type="entry name" value="P-loop_NTPase"/>
</dbReference>
<dbReference type="InterPro" id="IPR019787">
    <property type="entry name" value="Znf_PHD-finger"/>
</dbReference>
<dbReference type="SMART" id="SM00382">
    <property type="entry name" value="AAA"/>
    <property type="match status" value="1"/>
</dbReference>
<keyword evidence="10" id="KW-0547">Nucleotide-binding</keyword>
<dbReference type="InterPro" id="IPR011011">
    <property type="entry name" value="Znf_FYVE_PHD"/>
</dbReference>
<gene>
    <name evidence="14" type="ORF">WJX75_003390</name>
</gene>
<comment type="caution">
    <text evidence="14">The sequence shown here is derived from an EMBL/GenBank/DDBJ whole genome shotgun (WGS) entry which is preliminary data.</text>
</comment>
<dbReference type="InterPro" id="IPR050311">
    <property type="entry name" value="ORC1/CDC6"/>
</dbReference>
<evidence type="ECO:0000256" key="8">
    <source>
        <dbReference type="ARBA" id="ARBA00023242"/>
    </source>
</evidence>
<feature type="domain" description="PHD-type" evidence="12">
    <location>
        <begin position="168"/>
        <end position="223"/>
    </location>
</feature>
<dbReference type="Pfam" id="PF00004">
    <property type="entry name" value="AAA"/>
    <property type="match status" value="1"/>
</dbReference>
<dbReference type="Gene3D" id="2.30.30.490">
    <property type="match status" value="1"/>
</dbReference>
<dbReference type="Gene3D" id="1.10.8.60">
    <property type="match status" value="1"/>
</dbReference>
<keyword evidence="15" id="KW-1185">Reference proteome</keyword>
<feature type="region of interest" description="Disordered" evidence="11">
    <location>
        <begin position="1"/>
        <end position="140"/>
    </location>
</feature>
<keyword evidence="3 10" id="KW-0235">DNA replication</keyword>
<sequence length="859" mass="92936">MDNQQANAEEASTSDSTPSKKRREKVALSARRPRAKATLNFGSDAEKGSEPASQGAQAGASVNDVAAEMNARTDEAAEQPLQQTATKGTRVRQRAQGKRTSPKPQLQPRTRAATQQLESQQLRPRPAPAITAPATPAKPVDGHTYRVGDCAFVITDENWEDDGIDEEEQVCEVCLKTDKKRGRRLIDLLECDRCLCGYHLDCLDPPLASVPDGDWRCPRCKAGGAAVATAEAGVPQRVGRRGAQQRPRGQTDRQKFLAGKLELGRIEALWRQGKETFFRCRWYCRPEDTMEGRQDHHTAREVFLQEVTDVNDVQTLLRPATVCAPSQLQDHPGDSVFVCDHMYHAGCAVFKALDDSDDGDVADISDDDSEADEGDTFKPVRASRGHGGGRRRCLQGGEEWASGRRKETLGLGAAGIPASIRARDRTPLETARAALALRSGPGVMPCRETERADIARFVEEAVAAGEDCLGQCLYVAGVPGTGKTATVQEVMRQLRARMDEGDLPAFRFVEINALRLPSPQHAYVQLYRALTGKHASPATAAEQLEAMYSGGAHGSSAPKRVTVVLVDEMDLLITKKQQVLYNLCEWPTRAGARLAVIGIANTLDLPERLMPRVASRLGGRRVVFQPYKRDQLKKIIEQRLSDAGVASVFHENAIKYAAGKVAAVSGDARRVLELCRKAAEIAEEEQQQPSADVPCAASTAAGPADGAAAPSTPPKSPGAAAAAGDEHRRTGVVVMGHVDAAIREMFRAVHMQLLSNACRLEKILLAALVMETRATGRSDAVLRGVFTRMDQLCAARQEALPYCGDVISAAVRLGAKRLVLAGPGAHRLSMRLALNVSTDDVVTALKADTSIEWMSQTNL</sequence>
<feature type="compositionally biased region" description="Basic residues" evidence="11">
    <location>
        <begin position="89"/>
        <end position="101"/>
    </location>
</feature>
<dbReference type="InterPro" id="IPR054425">
    <property type="entry name" value="Cdc6_ORC1-like_ATPase_lid"/>
</dbReference>
<organism evidence="14 15">
    <name type="scientific">Coccomyxa subellipsoidea</name>
    <dbReference type="NCBI Taxonomy" id="248742"/>
    <lineage>
        <taxon>Eukaryota</taxon>
        <taxon>Viridiplantae</taxon>
        <taxon>Chlorophyta</taxon>
        <taxon>core chlorophytes</taxon>
        <taxon>Trebouxiophyceae</taxon>
        <taxon>Trebouxiophyceae incertae sedis</taxon>
        <taxon>Coccomyxaceae</taxon>
        <taxon>Coccomyxa</taxon>
    </lineage>
</organism>
<dbReference type="EMBL" id="JALJOT010000009">
    <property type="protein sequence ID" value="KAK9907425.1"/>
    <property type="molecule type" value="Genomic_DNA"/>
</dbReference>
<dbReference type="InterPro" id="IPR019786">
    <property type="entry name" value="Zinc_finger_PHD-type_CS"/>
</dbReference>
<dbReference type="PROSITE" id="PS01359">
    <property type="entry name" value="ZF_PHD_1"/>
    <property type="match status" value="1"/>
</dbReference>
<dbReference type="Pfam" id="PF00628">
    <property type="entry name" value="PHD"/>
    <property type="match status" value="1"/>
</dbReference>
<dbReference type="SMART" id="SM00439">
    <property type="entry name" value="BAH"/>
    <property type="match status" value="1"/>
</dbReference>
<evidence type="ECO:0000256" key="3">
    <source>
        <dbReference type="ARBA" id="ARBA00022705"/>
    </source>
</evidence>
<keyword evidence="6" id="KW-0862">Zinc</keyword>
<feature type="domain" description="BAH" evidence="13">
    <location>
        <begin position="244"/>
        <end position="354"/>
    </location>
</feature>
<dbReference type="SMART" id="SM00249">
    <property type="entry name" value="PHD"/>
    <property type="match status" value="1"/>
</dbReference>
<keyword evidence="10" id="KW-0067">ATP-binding</keyword>
<evidence type="ECO:0000256" key="11">
    <source>
        <dbReference type="SAM" id="MobiDB-lite"/>
    </source>
</evidence>
<accession>A0ABR2YKQ6</accession>
<name>A0ABR2YKQ6_9CHLO</name>
<dbReference type="Pfam" id="PF22606">
    <property type="entry name" value="Cdc6-ORC-like_ATPase_lid"/>
    <property type="match status" value="1"/>
</dbReference>
<comment type="similarity">
    <text evidence="2 10">Belongs to the ORC1 family.</text>
</comment>